<reference evidence="3" key="1">
    <citation type="submission" date="2022-01" db="EMBL/GenBank/DDBJ databases">
        <authorList>
            <person name="Jo J.-H."/>
            <person name="Im W.-T."/>
        </authorList>
    </citation>
    <scope>NUCLEOTIDE SEQUENCE</scope>
    <source>
        <strain evidence="3">NA20</strain>
    </source>
</reference>
<dbReference type="PANTHER" id="PTHR43668:SF2">
    <property type="entry name" value="ALLANTOINASE"/>
    <property type="match status" value="1"/>
</dbReference>
<dbReference type="NCBIfam" id="TIGR00857">
    <property type="entry name" value="pyrC_multi"/>
    <property type="match status" value="1"/>
</dbReference>
<evidence type="ECO:0000256" key="1">
    <source>
        <dbReference type="ARBA" id="ARBA00022975"/>
    </source>
</evidence>
<comment type="caution">
    <text evidence="3">The sequence shown here is derived from an EMBL/GenBank/DDBJ whole genome shotgun (WGS) entry which is preliminary data.</text>
</comment>
<dbReference type="InterPro" id="IPR004722">
    <property type="entry name" value="DHOase"/>
</dbReference>
<evidence type="ECO:0000313" key="3">
    <source>
        <dbReference type="EMBL" id="MCG2615268.1"/>
    </source>
</evidence>
<dbReference type="Gene3D" id="3.20.20.140">
    <property type="entry name" value="Metal-dependent hydrolases"/>
    <property type="match status" value="1"/>
</dbReference>
<dbReference type="EMBL" id="JAKLTR010000007">
    <property type="protein sequence ID" value="MCG2615268.1"/>
    <property type="molecule type" value="Genomic_DNA"/>
</dbReference>
<dbReference type="InterPro" id="IPR024403">
    <property type="entry name" value="DHOase_cat"/>
</dbReference>
<dbReference type="InterPro" id="IPR050138">
    <property type="entry name" value="DHOase/Allantoinase_Hydrolase"/>
</dbReference>
<gene>
    <name evidence="3" type="ORF">LZZ85_13295</name>
</gene>
<dbReference type="CDD" id="cd01317">
    <property type="entry name" value="DHOase_IIa"/>
    <property type="match status" value="1"/>
</dbReference>
<protein>
    <submittedName>
        <fullName evidence="3">Dihydroorotase</fullName>
    </submittedName>
</protein>
<feature type="domain" description="Dihydroorotase catalytic" evidence="2">
    <location>
        <begin position="62"/>
        <end position="235"/>
    </location>
</feature>
<dbReference type="InterPro" id="IPR032466">
    <property type="entry name" value="Metal_Hydrolase"/>
</dbReference>
<dbReference type="InterPro" id="IPR011059">
    <property type="entry name" value="Metal-dep_hydrolase_composite"/>
</dbReference>
<sequence>MKILIKQARITDPASNFDGQTADIFIADGVIKAIGTQSSEQADQVIDLPGLHVSPGWADTFANFGDPGYEFKETLESGSAAAAAGGFTDVLVIPNTNPCVHNKANVEYLVQKSHTLPVTVHPIGAITRNTEGKELAEMYDMKNSGAVAFSDGTNPVQSAGLLVKALQYIKAFNGILIQVPDDKSINSHGLMHEGIMSTRLGLPGKPALAEELILSRDIKLTAYAGSRLHVTGVSAAASVDQIRKGKKEQTDITCSVTPAHLFFTDEDLSTYDTNLKVNPVLRTPADRDALRKAVEDGTVDCIASHHLPHEYDSKVLEFEYAKNGMISLETAFAVLTTAMPSVPVSRWVELLSINPRRIFGLPAVSIREGEKASLSLFDPKAKWTVTEKDIQSKSKNSPFINKELTGKVLGIVHKGKAVLNK</sequence>
<dbReference type="SUPFAM" id="SSF51556">
    <property type="entry name" value="Metallo-dependent hydrolases"/>
    <property type="match status" value="1"/>
</dbReference>
<keyword evidence="1" id="KW-0665">Pyrimidine biosynthesis</keyword>
<dbReference type="Pfam" id="PF12890">
    <property type="entry name" value="DHOase"/>
    <property type="match status" value="1"/>
</dbReference>
<dbReference type="Gene3D" id="2.30.40.10">
    <property type="entry name" value="Urease, subunit C, domain 1"/>
    <property type="match status" value="1"/>
</dbReference>
<name>A0ABS9KSJ0_9BACT</name>
<evidence type="ECO:0000259" key="2">
    <source>
        <dbReference type="Pfam" id="PF12890"/>
    </source>
</evidence>
<proteinExistence type="predicted"/>
<dbReference type="PANTHER" id="PTHR43668">
    <property type="entry name" value="ALLANTOINASE"/>
    <property type="match status" value="1"/>
</dbReference>
<dbReference type="RefSeq" id="WP_237872462.1">
    <property type="nucleotide sequence ID" value="NZ_JAKLTR010000007.1"/>
</dbReference>
<dbReference type="SUPFAM" id="SSF51338">
    <property type="entry name" value="Composite domain of metallo-dependent hydrolases"/>
    <property type="match status" value="1"/>
</dbReference>
<dbReference type="Proteomes" id="UP001165367">
    <property type="component" value="Unassembled WGS sequence"/>
</dbReference>
<accession>A0ABS9KSJ0</accession>
<evidence type="ECO:0000313" key="4">
    <source>
        <dbReference type="Proteomes" id="UP001165367"/>
    </source>
</evidence>
<keyword evidence="4" id="KW-1185">Reference proteome</keyword>
<organism evidence="3 4">
    <name type="scientific">Terrimonas ginsenosidimutans</name>
    <dbReference type="NCBI Taxonomy" id="2908004"/>
    <lineage>
        <taxon>Bacteria</taxon>
        <taxon>Pseudomonadati</taxon>
        <taxon>Bacteroidota</taxon>
        <taxon>Chitinophagia</taxon>
        <taxon>Chitinophagales</taxon>
        <taxon>Chitinophagaceae</taxon>
        <taxon>Terrimonas</taxon>
    </lineage>
</organism>